<comment type="subcellular location">
    <subcellularLocation>
        <location evidence="1">Membrane</location>
    </subcellularLocation>
</comment>
<organism evidence="8 9">
    <name type="scientific">Caerostris darwini</name>
    <dbReference type="NCBI Taxonomy" id="1538125"/>
    <lineage>
        <taxon>Eukaryota</taxon>
        <taxon>Metazoa</taxon>
        <taxon>Ecdysozoa</taxon>
        <taxon>Arthropoda</taxon>
        <taxon>Chelicerata</taxon>
        <taxon>Arachnida</taxon>
        <taxon>Araneae</taxon>
        <taxon>Araneomorphae</taxon>
        <taxon>Entelegynae</taxon>
        <taxon>Araneoidea</taxon>
        <taxon>Araneidae</taxon>
        <taxon>Caerostris</taxon>
    </lineage>
</organism>
<dbReference type="EMBL" id="BPLQ01006114">
    <property type="protein sequence ID" value="GIY20184.1"/>
    <property type="molecule type" value="Genomic_DNA"/>
</dbReference>
<dbReference type="Gene3D" id="1.20.1070.10">
    <property type="entry name" value="Rhodopsin 7-helix transmembrane proteins"/>
    <property type="match status" value="1"/>
</dbReference>
<dbReference type="InterPro" id="IPR017452">
    <property type="entry name" value="GPCR_Rhodpsn_7TM"/>
</dbReference>
<proteinExistence type="inferred from homology"/>
<evidence type="ECO:0000256" key="4">
    <source>
        <dbReference type="ARBA" id="ARBA00022989"/>
    </source>
</evidence>
<comment type="similarity">
    <text evidence="2">Belongs to the G-protein coupled receptor 1 family.</text>
</comment>
<dbReference type="AlphaFoldDB" id="A0AAV4RI34"/>
<reference evidence="8 9" key="1">
    <citation type="submission" date="2021-06" db="EMBL/GenBank/DDBJ databases">
        <title>Caerostris darwini draft genome.</title>
        <authorList>
            <person name="Kono N."/>
            <person name="Arakawa K."/>
        </authorList>
    </citation>
    <scope>NUCLEOTIDE SEQUENCE [LARGE SCALE GENOMIC DNA]</scope>
</reference>
<dbReference type="SUPFAM" id="SSF81321">
    <property type="entry name" value="Family A G protein-coupled receptor-like"/>
    <property type="match status" value="1"/>
</dbReference>
<evidence type="ECO:0000259" key="7">
    <source>
        <dbReference type="PROSITE" id="PS50262"/>
    </source>
</evidence>
<gene>
    <name evidence="8" type="primary">AVEN_238874_1</name>
    <name evidence="8" type="ORF">CDAR_577021</name>
</gene>
<dbReference type="InterPro" id="IPR000276">
    <property type="entry name" value="GPCR_Rhodpsn"/>
</dbReference>
<keyword evidence="9" id="KW-1185">Reference proteome</keyword>
<keyword evidence="4 6" id="KW-1133">Transmembrane helix</keyword>
<evidence type="ECO:0000256" key="6">
    <source>
        <dbReference type="SAM" id="Phobius"/>
    </source>
</evidence>
<keyword evidence="3 6" id="KW-0812">Transmembrane</keyword>
<name>A0AAV4RI34_9ARAC</name>
<evidence type="ECO:0000256" key="3">
    <source>
        <dbReference type="ARBA" id="ARBA00022692"/>
    </source>
</evidence>
<evidence type="ECO:0000256" key="1">
    <source>
        <dbReference type="ARBA" id="ARBA00004370"/>
    </source>
</evidence>
<accession>A0AAV4RI34</accession>
<feature type="transmembrane region" description="Helical" evidence="6">
    <location>
        <begin position="104"/>
        <end position="129"/>
    </location>
</feature>
<dbReference type="PROSITE" id="PS50262">
    <property type="entry name" value="G_PROTEIN_RECEP_F1_2"/>
    <property type="match status" value="1"/>
</dbReference>
<dbReference type="Proteomes" id="UP001054837">
    <property type="component" value="Unassembled WGS sequence"/>
</dbReference>
<sequence>MRNRFQFVCSGVAWMAISFLIMIPSSTEDSINYFNASLSSAYEGTNFVDIYHNVTIYPEGAVWNAELIQRVVTLAIIMTATLVGNTIIVLVLSRSRYRKRSSRVNIFILNLAIGDLAVCLITMTSELLFEFSFSKIKLLLSTENKIEKETLQEIFPLSSESGCNSAPAVGVNSVNDFDFPYKSSPNDEGKRENRCHQRCTEICENKSPFGVF</sequence>
<feature type="transmembrane region" description="Helical" evidence="6">
    <location>
        <begin position="67"/>
        <end position="92"/>
    </location>
</feature>
<evidence type="ECO:0000313" key="8">
    <source>
        <dbReference type="EMBL" id="GIY20184.1"/>
    </source>
</evidence>
<keyword evidence="5 6" id="KW-0472">Membrane</keyword>
<evidence type="ECO:0000256" key="5">
    <source>
        <dbReference type="ARBA" id="ARBA00023136"/>
    </source>
</evidence>
<evidence type="ECO:0000256" key="2">
    <source>
        <dbReference type="ARBA" id="ARBA00010663"/>
    </source>
</evidence>
<dbReference type="GO" id="GO:0016020">
    <property type="term" value="C:membrane"/>
    <property type="evidence" value="ECO:0007669"/>
    <property type="project" value="UniProtKB-SubCell"/>
</dbReference>
<protein>
    <submittedName>
        <fullName evidence="8">G_PROTEIN_RECEP_F1_2 domain-containing protein</fullName>
    </submittedName>
</protein>
<feature type="transmembrane region" description="Helical" evidence="6">
    <location>
        <begin position="7"/>
        <end position="25"/>
    </location>
</feature>
<comment type="caution">
    <text evidence="8">The sequence shown here is derived from an EMBL/GenBank/DDBJ whole genome shotgun (WGS) entry which is preliminary data.</text>
</comment>
<evidence type="ECO:0000313" key="9">
    <source>
        <dbReference type="Proteomes" id="UP001054837"/>
    </source>
</evidence>
<dbReference type="GO" id="GO:0004930">
    <property type="term" value="F:G protein-coupled receptor activity"/>
    <property type="evidence" value="ECO:0007669"/>
    <property type="project" value="InterPro"/>
</dbReference>
<feature type="domain" description="G-protein coupled receptors family 1 profile" evidence="7">
    <location>
        <begin position="84"/>
        <end position="123"/>
    </location>
</feature>
<dbReference type="PRINTS" id="PR00237">
    <property type="entry name" value="GPCRRHODOPSN"/>
</dbReference>